<keyword evidence="1" id="KW-0732">Signal</keyword>
<evidence type="ECO:0008006" key="4">
    <source>
        <dbReference type="Google" id="ProtNLM"/>
    </source>
</evidence>
<gene>
    <name evidence="2" type="ORF">AMOR_01640</name>
</gene>
<accession>A0ABM7WNY4</accession>
<dbReference type="RefSeq" id="WP_248357564.1">
    <property type="nucleotide sequence ID" value="NZ_AP025591.1"/>
</dbReference>
<evidence type="ECO:0000313" key="3">
    <source>
        <dbReference type="Proteomes" id="UP001162891"/>
    </source>
</evidence>
<organism evidence="2 3">
    <name type="scientific">Anaeromyxobacter oryzae</name>
    <dbReference type="NCBI Taxonomy" id="2918170"/>
    <lineage>
        <taxon>Bacteria</taxon>
        <taxon>Pseudomonadati</taxon>
        <taxon>Myxococcota</taxon>
        <taxon>Myxococcia</taxon>
        <taxon>Myxococcales</taxon>
        <taxon>Cystobacterineae</taxon>
        <taxon>Anaeromyxobacteraceae</taxon>
        <taxon>Anaeromyxobacter</taxon>
    </lineage>
</organism>
<name>A0ABM7WNY4_9BACT</name>
<proteinExistence type="predicted"/>
<reference evidence="3" key="1">
    <citation type="journal article" date="2022" name="Int. J. Syst. Evol. Microbiol.">
        <title>Anaeromyxobacter oryzae sp. nov., Anaeromyxobacter diazotrophicus sp. nov. and Anaeromyxobacter paludicola sp. nov., isolated from paddy soils.</title>
        <authorList>
            <person name="Itoh H."/>
            <person name="Xu Z."/>
            <person name="Mise K."/>
            <person name="Masuda Y."/>
            <person name="Ushijima N."/>
            <person name="Hayakawa C."/>
            <person name="Shiratori Y."/>
            <person name="Senoo K."/>
        </authorList>
    </citation>
    <scope>NUCLEOTIDE SEQUENCE [LARGE SCALE GENOMIC DNA]</scope>
    <source>
        <strain evidence="3">Red232</strain>
    </source>
</reference>
<feature type="signal peptide" evidence="1">
    <location>
        <begin position="1"/>
        <end position="20"/>
    </location>
</feature>
<evidence type="ECO:0000313" key="2">
    <source>
        <dbReference type="EMBL" id="BDG01168.1"/>
    </source>
</evidence>
<dbReference type="Proteomes" id="UP001162891">
    <property type="component" value="Chromosome"/>
</dbReference>
<feature type="chain" id="PRO_5046063039" description="Glycine zipper 2TM domain-containing protein" evidence="1">
    <location>
        <begin position="21"/>
        <end position="160"/>
    </location>
</feature>
<evidence type="ECO:0000256" key="1">
    <source>
        <dbReference type="SAM" id="SignalP"/>
    </source>
</evidence>
<sequence>MRTRQLALALLPTLLLPACVSTTTTTRTWGDPYAQREEWVRYGRVEQVRETVQRQQGDPAAGAVAGAIIGGLLGAAVGGHTHYDRWGYAHRSGDAGSAVVGAVGGAVVGAAASSGAAEDRFYEVFVRFEDGGTETYTYRGALPFQPGDAVTLTPRGLVRG</sequence>
<dbReference type="EMBL" id="AP025591">
    <property type="protein sequence ID" value="BDG01168.1"/>
    <property type="molecule type" value="Genomic_DNA"/>
</dbReference>
<keyword evidence="3" id="KW-1185">Reference proteome</keyword>
<protein>
    <recommendedName>
        <fullName evidence="4">Glycine zipper 2TM domain-containing protein</fullName>
    </recommendedName>
</protein>